<dbReference type="SUPFAM" id="SSF53254">
    <property type="entry name" value="Phosphoglycerate mutase-like"/>
    <property type="match status" value="1"/>
</dbReference>
<evidence type="ECO:0000256" key="6">
    <source>
        <dbReference type="RuleBase" id="RU004511"/>
    </source>
</evidence>
<feature type="active site" description="Tele-phosphohistidine intermediate" evidence="4">
    <location>
        <position position="15"/>
    </location>
</feature>
<comment type="similarity">
    <text evidence="1 6">Belongs to the phosphoglycerate mutase family. BPG-dependent PGAM subfamily.</text>
</comment>
<keyword evidence="2 6" id="KW-0324">Glycolysis</keyword>
<dbReference type="PANTHER" id="PTHR11931">
    <property type="entry name" value="PHOSPHOGLYCERATE MUTASE"/>
    <property type="match status" value="1"/>
</dbReference>
<evidence type="ECO:0000256" key="2">
    <source>
        <dbReference type="ARBA" id="ARBA00023152"/>
    </source>
</evidence>
<dbReference type="Proteomes" id="UP000013827">
    <property type="component" value="Unassembled WGS sequence"/>
</dbReference>
<accession>A0A0D3J130</accession>
<dbReference type="PaxDb" id="2903-EOD17215"/>
<evidence type="ECO:0000313" key="9">
    <source>
        <dbReference type="Proteomes" id="UP000013827"/>
    </source>
</evidence>
<dbReference type="CDD" id="cd07067">
    <property type="entry name" value="HP_PGM_like"/>
    <property type="match status" value="1"/>
</dbReference>
<dbReference type="NCBIfam" id="TIGR01258">
    <property type="entry name" value="pgm_1"/>
    <property type="match status" value="1"/>
</dbReference>
<reference evidence="8" key="2">
    <citation type="submission" date="2024-10" db="UniProtKB">
        <authorList>
            <consortium name="EnsemblProtists"/>
        </authorList>
    </citation>
    <scope>IDENTIFICATION</scope>
</reference>
<dbReference type="PROSITE" id="PS00175">
    <property type="entry name" value="PG_MUTASE"/>
    <property type="match status" value="1"/>
</dbReference>
<comment type="catalytic activity">
    <reaction evidence="6">
        <text>(2R)-2-phosphoglycerate = (2R)-3-phosphoglycerate</text>
        <dbReference type="Rhea" id="RHEA:15901"/>
        <dbReference type="ChEBI" id="CHEBI:58272"/>
        <dbReference type="ChEBI" id="CHEBI:58289"/>
        <dbReference type="EC" id="5.4.2.11"/>
    </reaction>
</comment>
<dbReference type="HOGENOM" id="CLU_033323_1_4_1"/>
<evidence type="ECO:0000256" key="4">
    <source>
        <dbReference type="PIRSR" id="PIRSR613078-1"/>
    </source>
</evidence>
<evidence type="ECO:0000256" key="1">
    <source>
        <dbReference type="ARBA" id="ARBA00006717"/>
    </source>
</evidence>
<organism evidence="8 9">
    <name type="scientific">Emiliania huxleyi (strain CCMP1516)</name>
    <dbReference type="NCBI Taxonomy" id="280463"/>
    <lineage>
        <taxon>Eukaryota</taxon>
        <taxon>Haptista</taxon>
        <taxon>Haptophyta</taxon>
        <taxon>Prymnesiophyceae</taxon>
        <taxon>Isochrysidales</taxon>
        <taxon>Noelaerhabdaceae</taxon>
        <taxon>Emiliania</taxon>
    </lineage>
</organism>
<reference evidence="9" key="1">
    <citation type="journal article" date="2013" name="Nature">
        <title>Pan genome of the phytoplankton Emiliania underpins its global distribution.</title>
        <authorList>
            <person name="Read B.A."/>
            <person name="Kegel J."/>
            <person name="Klute M.J."/>
            <person name="Kuo A."/>
            <person name="Lefebvre S.C."/>
            <person name="Maumus F."/>
            <person name="Mayer C."/>
            <person name="Miller J."/>
            <person name="Monier A."/>
            <person name="Salamov A."/>
            <person name="Young J."/>
            <person name="Aguilar M."/>
            <person name="Claverie J.M."/>
            <person name="Frickenhaus S."/>
            <person name="Gonzalez K."/>
            <person name="Herman E.K."/>
            <person name="Lin Y.C."/>
            <person name="Napier J."/>
            <person name="Ogata H."/>
            <person name="Sarno A.F."/>
            <person name="Shmutz J."/>
            <person name="Schroeder D."/>
            <person name="de Vargas C."/>
            <person name="Verret F."/>
            <person name="von Dassow P."/>
            <person name="Valentin K."/>
            <person name="Van de Peer Y."/>
            <person name="Wheeler G."/>
            <person name="Dacks J.B."/>
            <person name="Delwiche C.F."/>
            <person name="Dyhrman S.T."/>
            <person name="Glockner G."/>
            <person name="John U."/>
            <person name="Richards T."/>
            <person name="Worden A.Z."/>
            <person name="Zhang X."/>
            <person name="Grigoriev I.V."/>
            <person name="Allen A.E."/>
            <person name="Bidle K."/>
            <person name="Borodovsky M."/>
            <person name="Bowler C."/>
            <person name="Brownlee C."/>
            <person name="Cock J.M."/>
            <person name="Elias M."/>
            <person name="Gladyshev V.N."/>
            <person name="Groth M."/>
            <person name="Guda C."/>
            <person name="Hadaegh A."/>
            <person name="Iglesias-Rodriguez M.D."/>
            <person name="Jenkins J."/>
            <person name="Jones B.M."/>
            <person name="Lawson T."/>
            <person name="Leese F."/>
            <person name="Lindquist E."/>
            <person name="Lobanov A."/>
            <person name="Lomsadze A."/>
            <person name="Malik S.B."/>
            <person name="Marsh M.E."/>
            <person name="Mackinder L."/>
            <person name="Mock T."/>
            <person name="Mueller-Roeber B."/>
            <person name="Pagarete A."/>
            <person name="Parker M."/>
            <person name="Probert I."/>
            <person name="Quesneville H."/>
            <person name="Raines C."/>
            <person name="Rensing S.A."/>
            <person name="Riano-Pachon D.M."/>
            <person name="Richier S."/>
            <person name="Rokitta S."/>
            <person name="Shiraiwa Y."/>
            <person name="Soanes D.M."/>
            <person name="van der Giezen M."/>
            <person name="Wahlund T.M."/>
            <person name="Williams B."/>
            <person name="Wilson W."/>
            <person name="Wolfe G."/>
            <person name="Wurch L.L."/>
        </authorList>
    </citation>
    <scope>NUCLEOTIDE SEQUENCE</scope>
</reference>
<dbReference type="EC" id="5.4.2.11" evidence="6"/>
<feature type="active site" description="Proton donor/acceptor" evidence="4">
    <location>
        <position position="102"/>
    </location>
</feature>
<dbReference type="GeneID" id="17263378"/>
<proteinExistence type="inferred from homology"/>
<dbReference type="InterPro" id="IPR029033">
    <property type="entry name" value="His_PPase_superfam"/>
</dbReference>
<feature type="binding site" evidence="5">
    <location>
        <begin position="28"/>
        <end position="29"/>
    </location>
    <ligand>
        <name>substrate</name>
    </ligand>
</feature>
<feature type="region of interest" description="Disordered" evidence="7">
    <location>
        <begin position="129"/>
        <end position="157"/>
    </location>
</feature>
<evidence type="ECO:0000256" key="5">
    <source>
        <dbReference type="PIRSR" id="PIRSR613078-2"/>
    </source>
</evidence>
<feature type="binding site" evidence="5">
    <location>
        <position position="69"/>
    </location>
    <ligand>
        <name>substrate</name>
    </ligand>
</feature>
<dbReference type="GO" id="GO:0004619">
    <property type="term" value="F:phosphoglycerate mutase activity"/>
    <property type="evidence" value="ECO:0007669"/>
    <property type="project" value="UniProtKB-EC"/>
</dbReference>
<sequence>MRVLPTISTLILLRHGQSIWNGENPRFTGWCDVPLTAKGRVEAVGAGQLRSRGFRAANVYVAFTSELQRAHETCELALASMAGHRQDTWSPERIRRDARLNERHYGAVQGYRKDDAGLLAAHGEESIRGWRRSMHGKPPPLDADHPEWRPPPAPTGESLADCQRRVLECFRESISPTLFEEAQAALVLMGLDQVPDDNVPNLHVPNSVPILYRF</sequence>
<dbReference type="STRING" id="2903.R1DRT5"/>
<dbReference type="OMA" id="ALILIWH"/>
<dbReference type="RefSeq" id="XP_005769644.1">
    <property type="nucleotide sequence ID" value="XM_005769587.1"/>
</dbReference>
<dbReference type="AlphaFoldDB" id="A0A0D3J130"/>
<dbReference type="InterPro" id="IPR001345">
    <property type="entry name" value="PG/BPGM_mutase_AS"/>
</dbReference>
<keyword evidence="3 6" id="KW-0413">Isomerase</keyword>
<evidence type="ECO:0000313" key="8">
    <source>
        <dbReference type="EnsemblProtists" id="EOD17215"/>
    </source>
</evidence>
<evidence type="ECO:0000256" key="7">
    <source>
        <dbReference type="SAM" id="MobiDB-lite"/>
    </source>
</evidence>
<feature type="binding site" evidence="5">
    <location>
        <begin position="102"/>
        <end position="105"/>
    </location>
    <ligand>
        <name>substrate</name>
    </ligand>
</feature>
<dbReference type="KEGG" id="ehx:EMIHUDRAFT_244271"/>
<dbReference type="InterPro" id="IPR013078">
    <property type="entry name" value="His_Pase_superF_clade-1"/>
</dbReference>
<dbReference type="Gene3D" id="3.40.50.1240">
    <property type="entry name" value="Phosphoglycerate mutase-like"/>
    <property type="match status" value="1"/>
</dbReference>
<dbReference type="GO" id="GO:0006096">
    <property type="term" value="P:glycolytic process"/>
    <property type="evidence" value="ECO:0007669"/>
    <property type="project" value="UniProtKB-KW"/>
</dbReference>
<dbReference type="SMART" id="SM00855">
    <property type="entry name" value="PGAM"/>
    <property type="match status" value="1"/>
</dbReference>
<dbReference type="EnsemblProtists" id="EOD17215">
    <property type="protein sequence ID" value="EOD17215"/>
    <property type="gene ID" value="EMIHUDRAFT_244271"/>
</dbReference>
<dbReference type="Pfam" id="PF00300">
    <property type="entry name" value="His_Phos_1"/>
    <property type="match status" value="1"/>
</dbReference>
<keyword evidence="9" id="KW-1185">Reference proteome</keyword>
<evidence type="ECO:0000256" key="3">
    <source>
        <dbReference type="ARBA" id="ARBA00023235"/>
    </source>
</evidence>
<dbReference type="eggNOG" id="KOG0235">
    <property type="taxonomic scope" value="Eukaryota"/>
</dbReference>
<feature type="binding site" evidence="5">
    <location>
        <begin position="14"/>
        <end position="21"/>
    </location>
    <ligand>
        <name>substrate</name>
    </ligand>
</feature>
<feature type="binding site" evidence="5">
    <location>
        <position position="113"/>
    </location>
    <ligand>
        <name>substrate</name>
    </ligand>
</feature>
<dbReference type="InterPro" id="IPR005952">
    <property type="entry name" value="Phosphogly_mut1"/>
</dbReference>
<name>A0A0D3J130_EMIH1</name>
<feature type="binding site" evidence="5">
    <location>
        <begin position="131"/>
        <end position="132"/>
    </location>
    <ligand>
        <name>substrate</name>
    </ligand>
</feature>
<protein>
    <recommendedName>
        <fullName evidence="6">Phosphoglycerate mutase</fullName>
        <ecNumber evidence="6">5.4.2.11</ecNumber>
    </recommendedName>
</protein>